<dbReference type="AlphaFoldDB" id="A0A409WEA5"/>
<name>A0A409WEA5_9AGAR</name>
<feature type="region of interest" description="Disordered" evidence="1">
    <location>
        <begin position="264"/>
        <end position="287"/>
    </location>
</feature>
<comment type="caution">
    <text evidence="2">The sequence shown here is derived from an EMBL/GenBank/DDBJ whole genome shotgun (WGS) entry which is preliminary data.</text>
</comment>
<dbReference type="Proteomes" id="UP000284842">
    <property type="component" value="Unassembled WGS sequence"/>
</dbReference>
<gene>
    <name evidence="2" type="ORF">CVT24_010688</name>
</gene>
<evidence type="ECO:0000256" key="1">
    <source>
        <dbReference type="SAM" id="MobiDB-lite"/>
    </source>
</evidence>
<sequence>MAFLFQSFALPIPPSMPLSVSLAAYEALHDDLLDAWKFTSLGDMFSSPSRSESWHFRLNSVGYAILAGEDFYRDEHIHSALLRLVQVLITRLELCWPTLTPTPLISYIERTLVTVGPDGAPGALGLYRRELEPFVTSPFRTLGYSVHLACSTLPKMSAPFFWTRDFRDLRFTTIFDAKRRARWLRFVLEAMPSELHRQDVNISKQDWIRAAGRLKVVADFLTREIPRYRLPEHLRSILEAVTRRAADKGEPVRVVFANRTSRFVRSRGRGRPHPPASRRVPSVQVPSDTTLEEVDAEAFDDSSPAEWLLHDGPSISRLPSALLSDLDL</sequence>
<keyword evidence="3" id="KW-1185">Reference proteome</keyword>
<accession>A0A409WEA5</accession>
<proteinExistence type="predicted"/>
<organism evidence="2 3">
    <name type="scientific">Panaeolus cyanescens</name>
    <dbReference type="NCBI Taxonomy" id="181874"/>
    <lineage>
        <taxon>Eukaryota</taxon>
        <taxon>Fungi</taxon>
        <taxon>Dikarya</taxon>
        <taxon>Basidiomycota</taxon>
        <taxon>Agaricomycotina</taxon>
        <taxon>Agaricomycetes</taxon>
        <taxon>Agaricomycetidae</taxon>
        <taxon>Agaricales</taxon>
        <taxon>Agaricineae</taxon>
        <taxon>Galeropsidaceae</taxon>
        <taxon>Panaeolus</taxon>
    </lineage>
</organism>
<dbReference type="EMBL" id="NHTK01005527">
    <property type="protein sequence ID" value="PPQ76833.1"/>
    <property type="molecule type" value="Genomic_DNA"/>
</dbReference>
<reference evidence="2 3" key="1">
    <citation type="journal article" date="2018" name="Evol. Lett.">
        <title>Horizontal gene cluster transfer increased hallucinogenic mushroom diversity.</title>
        <authorList>
            <person name="Reynolds H.T."/>
            <person name="Vijayakumar V."/>
            <person name="Gluck-Thaler E."/>
            <person name="Korotkin H.B."/>
            <person name="Matheny P.B."/>
            <person name="Slot J.C."/>
        </authorList>
    </citation>
    <scope>NUCLEOTIDE SEQUENCE [LARGE SCALE GENOMIC DNA]</scope>
    <source>
        <strain evidence="2 3">2629</strain>
    </source>
</reference>
<dbReference type="InParanoid" id="A0A409WEA5"/>
<protein>
    <submittedName>
        <fullName evidence="2">Uncharacterized protein</fullName>
    </submittedName>
</protein>
<evidence type="ECO:0000313" key="2">
    <source>
        <dbReference type="EMBL" id="PPQ76833.1"/>
    </source>
</evidence>
<evidence type="ECO:0000313" key="3">
    <source>
        <dbReference type="Proteomes" id="UP000284842"/>
    </source>
</evidence>